<feature type="region of interest" description="Disordered" evidence="1">
    <location>
        <begin position="43"/>
        <end position="250"/>
    </location>
</feature>
<dbReference type="Proteomes" id="UP001530377">
    <property type="component" value="Unassembled WGS sequence"/>
</dbReference>
<feature type="region of interest" description="Disordered" evidence="1">
    <location>
        <begin position="558"/>
        <end position="638"/>
    </location>
</feature>
<feature type="compositionally biased region" description="Acidic residues" evidence="1">
    <location>
        <begin position="570"/>
        <end position="584"/>
    </location>
</feature>
<keyword evidence="3" id="KW-1185">Reference proteome</keyword>
<reference evidence="2 3" key="1">
    <citation type="submission" date="2024-10" db="EMBL/GenBank/DDBJ databases">
        <title>Updated reference genomes for cyclostephanoid diatoms.</title>
        <authorList>
            <person name="Roberts W.R."/>
            <person name="Alverson A.J."/>
        </authorList>
    </citation>
    <scope>NUCLEOTIDE SEQUENCE [LARGE SCALE GENOMIC DNA]</scope>
    <source>
        <strain evidence="2 3">AJA228-03</strain>
    </source>
</reference>
<evidence type="ECO:0000256" key="1">
    <source>
        <dbReference type="SAM" id="MobiDB-lite"/>
    </source>
</evidence>
<feature type="region of interest" description="Disordered" evidence="1">
    <location>
        <begin position="650"/>
        <end position="689"/>
    </location>
</feature>
<feature type="compositionally biased region" description="Basic and acidic residues" evidence="1">
    <location>
        <begin position="190"/>
        <end position="201"/>
    </location>
</feature>
<feature type="compositionally biased region" description="Low complexity" evidence="1">
    <location>
        <begin position="308"/>
        <end position="319"/>
    </location>
</feature>
<name>A0ABD3SFJ2_9STRA</name>
<feature type="compositionally biased region" description="Basic and acidic residues" evidence="1">
    <location>
        <begin position="595"/>
        <end position="616"/>
    </location>
</feature>
<dbReference type="EMBL" id="JALLPB020000040">
    <property type="protein sequence ID" value="KAL3823309.1"/>
    <property type="molecule type" value="Genomic_DNA"/>
</dbReference>
<feature type="compositionally biased region" description="Low complexity" evidence="1">
    <location>
        <begin position="157"/>
        <end position="170"/>
    </location>
</feature>
<evidence type="ECO:0000313" key="3">
    <source>
        <dbReference type="Proteomes" id="UP001530377"/>
    </source>
</evidence>
<feature type="compositionally biased region" description="Acidic residues" evidence="1">
    <location>
        <begin position="177"/>
        <end position="189"/>
    </location>
</feature>
<feature type="compositionally biased region" description="Basic and acidic residues" evidence="1">
    <location>
        <begin position="108"/>
        <end position="147"/>
    </location>
</feature>
<feature type="region of interest" description="Disordered" evidence="1">
    <location>
        <begin position="726"/>
        <end position="781"/>
    </location>
</feature>
<feature type="region of interest" description="Disordered" evidence="1">
    <location>
        <begin position="269"/>
        <end position="373"/>
    </location>
</feature>
<protein>
    <submittedName>
        <fullName evidence="2">Uncharacterized protein</fullName>
    </submittedName>
</protein>
<sequence length="1395" mass="150079">MERGVDVTRARYLLEASAGNVGLASALYWEDYLANVERWRQRDEDVGGGGGRGGIAESLGGVGGGGSGANDDDDDDISEEEVDVGGGGGSAADAAVGGGGSPQKSRRRIGDESGDDYHRRIHRDSSCNKLYKRSDAVDHRHYRDSSHNNHKRWMPSGTSLAAAAAMGATKSKMRGEECDDDGDSDDVEDDGHPYDEGEGKRMAGKTGGGAAAADDGGRRGRGDGSGDDDDDGDGSRRGGSPTLSSMHHFQRQLDEKISSLEERLKSYRSRLSSREERVANALSENTSSYRSRHHRSAYSPMSSFAERAGAASASFPSSGNRQANNKDDATMQAAVSSALRAAEQQRYGGEAGGGGLNGAASRNHDSNNDNDEASDAAVAGMSLAKYHPDMWRVNPYAAGGGGTGSAALAALGLSPGQYALYGDHSAAAGDGMFRGGGGGDRLQDGHRAFVAAMNATLRGSSSVAAAAAASSVGGAAFAAGGGGGGGGAMGQLNYGAGQLPFDWLSRMAYNQARAAAAVGGGLAPSMNDAVQQAEASAIMAVLARGDNGAMRVHAQAAVGGVEGGNGGDGNDSDSGDEDDEDNEDSSGYGDGAPQRAEREQEGNNEVGNRDNVRVDYDGAVGGGNGSALGRGGGGPLRRSMRIHSARNRRIGTLRNPPPNYQPRRGFAARRRGNNGDDGGDGMAPDLDNGPAMLRRALEAAAAAANINIDASVDVSDDEDVSFLPGPEPVFRLKRGKSENETSFGSTGKRNRLDDQGNDNPKLGSRRDSYDDEGSGSNDESVETVNDLLSNDLLFDELLFDELSDNSDSTNPSSQLWKSYPRHTEDSDGSDDDGNNNSANGRVNIPLSWLRSGFMLSKCGNGLAMSAPPDDEWDRMHRQSYAFPILRDGPLKGAKGLFPYNCKGVSALLSIVTALLYSGASIRGGATVACDLDRIPFDELTLDQRKREFDSRLTDALSSLIFIAAKAGSQRCLEKLQAYDRKWARRRRKGLITPKDEADYTQYRLRLQRRTRVCRVCWWETDATNGNVTIFPEGRSPKDINLKISFTNIQDIKSYVKTNLRSFKEPGGCALLLETILCCHGPYASFPQTLLLSCKCSESLNIIETRAKDKSGSIINAPESHDCVSVELLSLLLTGCAHSNYSDWSGDMFGIGLLHINTNGQNKLNTRLLRPVKPIWICLGDLGYSTLFLEMNNFIGSINSLDNPGKIMSLAHWNCWSGERTGFRVITSMHDKEPHHTSRQNKTVHIPDTSSDSEEEGRPVTDSISSKLRQDLRRDAAMLWTPDRSLFSREHPSGVDHDFKPINDDELQSVTFHPDDEKYYPGQYRRWRFKFDSYDSTLPSNIPAVDAEWIPFYRLHGRQRLIIEMKLAPRICAIVRTRWPLAIVRDFVPTGEFPLV</sequence>
<feature type="compositionally biased region" description="Gly residues" evidence="1">
    <location>
        <begin position="47"/>
        <end position="68"/>
    </location>
</feature>
<feature type="region of interest" description="Disordered" evidence="1">
    <location>
        <begin position="803"/>
        <end position="841"/>
    </location>
</feature>
<feature type="compositionally biased region" description="Gly residues" evidence="1">
    <location>
        <begin position="84"/>
        <end position="101"/>
    </location>
</feature>
<gene>
    <name evidence="2" type="ORF">ACHAXA_010444</name>
</gene>
<proteinExistence type="predicted"/>
<feature type="compositionally biased region" description="Gly residues" evidence="1">
    <location>
        <begin position="619"/>
        <end position="635"/>
    </location>
</feature>
<evidence type="ECO:0000313" key="2">
    <source>
        <dbReference type="EMBL" id="KAL3823309.1"/>
    </source>
</evidence>
<feature type="compositionally biased region" description="Gly residues" evidence="1">
    <location>
        <begin position="560"/>
        <end position="569"/>
    </location>
</feature>
<comment type="caution">
    <text evidence="2">The sequence shown here is derived from an EMBL/GenBank/DDBJ whole genome shotgun (WGS) entry which is preliminary data.</text>
</comment>
<feature type="compositionally biased region" description="Basic and acidic residues" evidence="1">
    <location>
        <begin position="215"/>
        <end position="224"/>
    </location>
</feature>
<feature type="compositionally biased region" description="Acidic residues" evidence="1">
    <location>
        <begin position="70"/>
        <end position="83"/>
    </location>
</feature>
<feature type="region of interest" description="Disordered" evidence="1">
    <location>
        <begin position="1230"/>
        <end position="1265"/>
    </location>
</feature>
<accession>A0ABD3SFJ2</accession>
<organism evidence="2 3">
    <name type="scientific">Cyclostephanos tholiformis</name>
    <dbReference type="NCBI Taxonomy" id="382380"/>
    <lineage>
        <taxon>Eukaryota</taxon>
        <taxon>Sar</taxon>
        <taxon>Stramenopiles</taxon>
        <taxon>Ochrophyta</taxon>
        <taxon>Bacillariophyta</taxon>
        <taxon>Coscinodiscophyceae</taxon>
        <taxon>Thalassiosirophycidae</taxon>
        <taxon>Stephanodiscales</taxon>
        <taxon>Stephanodiscaceae</taxon>
        <taxon>Cyclostephanos</taxon>
    </lineage>
</organism>